<evidence type="ECO:0008006" key="3">
    <source>
        <dbReference type="Google" id="ProtNLM"/>
    </source>
</evidence>
<evidence type="ECO:0000313" key="1">
    <source>
        <dbReference type="EMBL" id="OGM27884.1"/>
    </source>
</evidence>
<dbReference type="Proteomes" id="UP000178851">
    <property type="component" value="Unassembled WGS sequence"/>
</dbReference>
<proteinExistence type="predicted"/>
<reference evidence="1 2" key="1">
    <citation type="journal article" date="2016" name="Nat. Commun.">
        <title>Thousands of microbial genomes shed light on interconnected biogeochemical processes in an aquifer system.</title>
        <authorList>
            <person name="Anantharaman K."/>
            <person name="Brown C.T."/>
            <person name="Hug L.A."/>
            <person name="Sharon I."/>
            <person name="Castelle C.J."/>
            <person name="Probst A.J."/>
            <person name="Thomas B.C."/>
            <person name="Singh A."/>
            <person name="Wilkins M.J."/>
            <person name="Karaoz U."/>
            <person name="Brodie E.L."/>
            <person name="Williams K.H."/>
            <person name="Hubbard S.S."/>
            <person name="Banfield J.F."/>
        </authorList>
    </citation>
    <scope>NUCLEOTIDE SEQUENCE [LARGE SCALE GENOMIC DNA]</scope>
</reference>
<organism evidence="1 2">
    <name type="scientific">Candidatus Woesebacteria bacterium RIFCSPHIGHO2_01_FULL_39_28</name>
    <dbReference type="NCBI Taxonomy" id="1802496"/>
    <lineage>
        <taxon>Bacteria</taxon>
        <taxon>Candidatus Woeseibacteriota</taxon>
    </lineage>
</organism>
<protein>
    <recommendedName>
        <fullName evidence="3">Diacylglycerol glucosyltransferase N-terminal domain-containing protein</fullName>
    </recommendedName>
</protein>
<dbReference type="EMBL" id="MGGI01000002">
    <property type="protein sequence ID" value="OGM27884.1"/>
    <property type="molecule type" value="Genomic_DNA"/>
</dbReference>
<sequence length="441" mass="49935">MGFLADHKALIIFTTSPTGLGHIRVMDALKDGLPTDTKSVEIGIENISAAKIHSLGSRVPFFTKVTEFYQTNPIAETIFTKFYINYLKKGKKEVLTKFSELSDKFPNQKSWVVVSTHYALAYPITFSRNVIEKKFGVKLTICVVMTDDSPQKIWAIPDTDLIFCPSEATKNIIGKFLKNQTLPKLSVVSFPVSPKLTRKLDKFEIQKIEDQMDPEKQKSLHIEIPISGAAVQLDFFQKLIKSLSQDKFEFTVVGQKTIYSQTFFDEIRKFPKVQISIGSDTRQTVDLYESLFYQASKPAVEITKPSEQVFKAILKPTELGGVVLLLTPPIGRQEKDNLQFLVRHDLLPNNELQKDLEDHLLISENLPAEDQAQWLYRASHWRAIRLPFEPKKAATFIKNLKSSGILLSMLSYVPEGRPELTSNGVSQIWEEIDKYLSAAGS</sequence>
<dbReference type="AlphaFoldDB" id="A0A1F7YKK6"/>
<comment type="caution">
    <text evidence="1">The sequence shown here is derived from an EMBL/GenBank/DDBJ whole genome shotgun (WGS) entry which is preliminary data.</text>
</comment>
<evidence type="ECO:0000313" key="2">
    <source>
        <dbReference type="Proteomes" id="UP000178851"/>
    </source>
</evidence>
<name>A0A1F7YKK6_9BACT</name>
<accession>A0A1F7YKK6</accession>
<gene>
    <name evidence="1" type="ORF">A2627_02000</name>
</gene>